<dbReference type="KEGG" id="jre:109021768"/>
<evidence type="ECO:0000313" key="1">
    <source>
        <dbReference type="Proteomes" id="UP000235220"/>
    </source>
</evidence>
<organism evidence="1 3">
    <name type="scientific">Juglans regia</name>
    <name type="common">English walnut</name>
    <dbReference type="NCBI Taxonomy" id="51240"/>
    <lineage>
        <taxon>Eukaryota</taxon>
        <taxon>Viridiplantae</taxon>
        <taxon>Streptophyta</taxon>
        <taxon>Embryophyta</taxon>
        <taxon>Tracheophyta</taxon>
        <taxon>Spermatophyta</taxon>
        <taxon>Magnoliopsida</taxon>
        <taxon>eudicotyledons</taxon>
        <taxon>Gunneridae</taxon>
        <taxon>Pentapetalae</taxon>
        <taxon>rosids</taxon>
        <taxon>fabids</taxon>
        <taxon>Fagales</taxon>
        <taxon>Juglandaceae</taxon>
        <taxon>Juglans</taxon>
    </lineage>
</organism>
<evidence type="ECO:0000313" key="4">
    <source>
        <dbReference type="RefSeq" id="XP_035550789.1"/>
    </source>
</evidence>
<dbReference type="RefSeq" id="XP_035550788.1">
    <property type="nucleotide sequence ID" value="XM_035694895.1"/>
</dbReference>
<reference evidence="2 3" key="1">
    <citation type="submission" date="2025-04" db="UniProtKB">
        <authorList>
            <consortium name="RefSeq"/>
        </authorList>
    </citation>
    <scope>IDENTIFICATION</scope>
    <source>
        <tissue evidence="2 3">Leaves</tissue>
    </source>
</reference>
<dbReference type="Proteomes" id="UP000235220">
    <property type="component" value="Chromosome 10"/>
</dbReference>
<keyword evidence="1" id="KW-1185">Reference proteome</keyword>
<evidence type="ECO:0000313" key="2">
    <source>
        <dbReference type="RefSeq" id="XP_035550787.1"/>
    </source>
</evidence>
<dbReference type="RefSeq" id="XP_035550787.1">
    <property type="nucleotide sequence ID" value="XM_035694894.1"/>
</dbReference>
<evidence type="ECO:0000313" key="3">
    <source>
        <dbReference type="RefSeq" id="XP_035550788.1"/>
    </source>
</evidence>
<gene>
    <name evidence="2 3 4" type="primary">LOC109021768</name>
</gene>
<dbReference type="SUPFAM" id="SSF51971">
    <property type="entry name" value="Nucleotide-binding domain"/>
    <property type="match status" value="1"/>
</dbReference>
<dbReference type="InterPro" id="IPR036188">
    <property type="entry name" value="FAD/NAD-bd_sf"/>
</dbReference>
<dbReference type="RefSeq" id="XP_035550789.1">
    <property type="nucleotide sequence ID" value="XM_035694896.1"/>
</dbReference>
<accession>A0A6P9F4H5</accession>
<dbReference type="AlphaFoldDB" id="A0A6P9F4H5"/>
<name>A0A6P9F4H5_JUGRE</name>
<sequence length="135" mass="15156">MAEASAQCLQEEHEENPYSISIAVNLHHWLICTFASHIKRQQGSKASVIIIGNGISGVAAAHILNDASFKVVICDLARIKGYIWQSYSYRLLISLSSRNGSIMLNIVVLHYQNQKLVQKLEAQKIRVFFQTNSLN</sequence>
<protein>
    <submittedName>
        <fullName evidence="2 3">Uncharacterized protein LOC109021768 isoform X1</fullName>
    </submittedName>
</protein>
<dbReference type="Gene3D" id="3.50.50.60">
    <property type="entry name" value="FAD/NAD(P)-binding domain"/>
    <property type="match status" value="1"/>
</dbReference>
<proteinExistence type="predicted"/>
<dbReference type="GeneID" id="109021768"/>